<organism evidence="1 2">
    <name type="scientific">Allacma fusca</name>
    <dbReference type="NCBI Taxonomy" id="39272"/>
    <lineage>
        <taxon>Eukaryota</taxon>
        <taxon>Metazoa</taxon>
        <taxon>Ecdysozoa</taxon>
        <taxon>Arthropoda</taxon>
        <taxon>Hexapoda</taxon>
        <taxon>Collembola</taxon>
        <taxon>Symphypleona</taxon>
        <taxon>Sminthuridae</taxon>
        <taxon>Allacma</taxon>
    </lineage>
</organism>
<evidence type="ECO:0000313" key="2">
    <source>
        <dbReference type="Proteomes" id="UP000708208"/>
    </source>
</evidence>
<keyword evidence="2" id="KW-1185">Reference proteome</keyword>
<dbReference type="AlphaFoldDB" id="A0A8J2JU52"/>
<accession>A0A8J2JU52</accession>
<comment type="caution">
    <text evidence="1">The sequence shown here is derived from an EMBL/GenBank/DDBJ whole genome shotgun (WGS) entry which is preliminary data.</text>
</comment>
<reference evidence="1" key="1">
    <citation type="submission" date="2021-06" db="EMBL/GenBank/DDBJ databases">
        <authorList>
            <person name="Hodson N. C."/>
            <person name="Mongue J. A."/>
            <person name="Jaron S. K."/>
        </authorList>
    </citation>
    <scope>NUCLEOTIDE SEQUENCE</scope>
</reference>
<sequence length="96" mass="10779">MEVNESLLGNGSMCMEPYGLLGVEKKGKDHRPPFPTDNSKCVQTTKCFPLTYSSQKRIHEQKLIPHLRIPHVIVGGGLLVARELVKVLINAKERKE</sequence>
<evidence type="ECO:0000313" key="1">
    <source>
        <dbReference type="EMBL" id="CAG7727508.1"/>
    </source>
</evidence>
<protein>
    <submittedName>
        <fullName evidence="1">Uncharacterized protein</fullName>
    </submittedName>
</protein>
<dbReference type="EMBL" id="CAJVCH010149638">
    <property type="protein sequence ID" value="CAG7727508.1"/>
    <property type="molecule type" value="Genomic_DNA"/>
</dbReference>
<proteinExistence type="predicted"/>
<dbReference type="Proteomes" id="UP000708208">
    <property type="component" value="Unassembled WGS sequence"/>
</dbReference>
<name>A0A8J2JU52_9HEXA</name>
<gene>
    <name evidence="1" type="ORF">AFUS01_LOCUS16346</name>
</gene>